<proteinExistence type="predicted"/>
<dbReference type="InterPro" id="IPR030664">
    <property type="entry name" value="SdhA/FrdA/AprA"/>
</dbReference>
<dbReference type="PANTHER" id="PTHR11632:SF51">
    <property type="entry name" value="SUCCINATE DEHYDROGENASE [UBIQUINONE] FLAVOPROTEIN SUBUNIT, MITOCHONDRIAL"/>
    <property type="match status" value="1"/>
</dbReference>
<evidence type="ECO:0000313" key="3">
    <source>
        <dbReference type="EMBL" id="HHJ80553.1"/>
    </source>
</evidence>
<feature type="non-terminal residue" evidence="3">
    <location>
        <position position="1"/>
    </location>
</feature>
<dbReference type="SUPFAM" id="SSF46977">
    <property type="entry name" value="Succinate dehydrogenase/fumarate reductase flavoprotein C-terminal domain"/>
    <property type="match status" value="1"/>
</dbReference>
<dbReference type="InterPro" id="IPR015939">
    <property type="entry name" value="Fum_Rdtase/Succ_DH_flav-like_C"/>
</dbReference>
<dbReference type="GO" id="GO:0050660">
    <property type="term" value="F:flavin adenine dinucleotide binding"/>
    <property type="evidence" value="ECO:0007669"/>
    <property type="project" value="TreeGrafter"/>
</dbReference>
<dbReference type="InterPro" id="IPR037099">
    <property type="entry name" value="Fum_R/Succ_DH_flav-like_C_sf"/>
</dbReference>
<comment type="caution">
    <text evidence="3">The sequence shown here is derived from an EMBL/GenBank/DDBJ whole genome shotgun (WGS) entry which is preliminary data.</text>
</comment>
<feature type="domain" description="Fumarate reductase/succinate dehydrogenase flavoprotein-like C-terminal" evidence="2">
    <location>
        <begin position="1"/>
        <end position="106"/>
    </location>
</feature>
<organism evidence="3">
    <name type="scientific">Candidatus Tenderia electrophaga</name>
    <dbReference type="NCBI Taxonomy" id="1748243"/>
    <lineage>
        <taxon>Bacteria</taxon>
        <taxon>Pseudomonadati</taxon>
        <taxon>Pseudomonadota</taxon>
        <taxon>Gammaproteobacteria</taxon>
        <taxon>Candidatus Tenderiales</taxon>
        <taxon>Candidatus Tenderiaceae</taxon>
        <taxon>Candidatus Tenderia</taxon>
    </lineage>
</organism>
<dbReference type="PANTHER" id="PTHR11632">
    <property type="entry name" value="SUCCINATE DEHYDROGENASE 2 FLAVOPROTEIN SUBUNIT"/>
    <property type="match status" value="1"/>
</dbReference>
<evidence type="ECO:0000256" key="1">
    <source>
        <dbReference type="ARBA" id="ARBA00005163"/>
    </source>
</evidence>
<comment type="pathway">
    <text evidence="1">Carbohydrate metabolism; tricarboxylic acid cycle.</text>
</comment>
<evidence type="ECO:0000259" key="2">
    <source>
        <dbReference type="Pfam" id="PF02910"/>
    </source>
</evidence>
<gene>
    <name evidence="3" type="primary">sdhA</name>
    <name evidence="3" type="ORF">ENJ65_02850</name>
</gene>
<dbReference type="GO" id="GO:0009055">
    <property type="term" value="F:electron transfer activity"/>
    <property type="evidence" value="ECO:0007669"/>
    <property type="project" value="TreeGrafter"/>
</dbReference>
<dbReference type="GO" id="GO:0000104">
    <property type="term" value="F:succinate dehydrogenase activity"/>
    <property type="evidence" value="ECO:0007669"/>
    <property type="project" value="TreeGrafter"/>
</dbReference>
<accession>A0A832J848</accession>
<sequence>GVEKVIALETRLKDARLQDHSKVFNTARVEALELENLMDIALATVCSAHARQESRGAHSRIDYPDRDDERWLKHSLFFKEGRKLDYKPVRMKPLTVDSFPPKARVY</sequence>
<protein>
    <submittedName>
        <fullName evidence="3">Succinate dehydrogenase flavoprotein subunit</fullName>
    </submittedName>
</protein>
<reference evidence="3" key="1">
    <citation type="journal article" date="2020" name="mSystems">
        <title>Genome- and Community-Level Interaction Insights into Carbon Utilization and Element Cycling Functions of Hydrothermarchaeota in Hydrothermal Sediment.</title>
        <authorList>
            <person name="Zhou Z."/>
            <person name="Liu Y."/>
            <person name="Xu W."/>
            <person name="Pan J."/>
            <person name="Luo Z.H."/>
            <person name="Li M."/>
        </authorList>
    </citation>
    <scope>NUCLEOTIDE SEQUENCE [LARGE SCALE GENOMIC DNA]</scope>
    <source>
        <strain evidence="3">HyVt-505</strain>
    </source>
</reference>
<dbReference type="GO" id="GO:0009061">
    <property type="term" value="P:anaerobic respiration"/>
    <property type="evidence" value="ECO:0007669"/>
    <property type="project" value="TreeGrafter"/>
</dbReference>
<dbReference type="AlphaFoldDB" id="A0A832J848"/>
<dbReference type="Gene3D" id="4.10.80.40">
    <property type="entry name" value="succinate dehydrogenase protein domain"/>
    <property type="match status" value="1"/>
</dbReference>
<dbReference type="Pfam" id="PF02910">
    <property type="entry name" value="Succ_DH_flav_C"/>
    <property type="match status" value="1"/>
</dbReference>
<name>A0A832J848_9GAMM</name>
<dbReference type="Gene3D" id="1.20.58.100">
    <property type="entry name" value="Fumarate reductase/succinate dehydrogenase flavoprotein-like, C-terminal domain"/>
    <property type="match status" value="1"/>
</dbReference>
<dbReference type="GO" id="GO:0005886">
    <property type="term" value="C:plasma membrane"/>
    <property type="evidence" value="ECO:0007669"/>
    <property type="project" value="TreeGrafter"/>
</dbReference>
<dbReference type="EMBL" id="DRNF01000181">
    <property type="protein sequence ID" value="HHJ80553.1"/>
    <property type="molecule type" value="Genomic_DNA"/>
</dbReference>
<dbReference type="Proteomes" id="UP000885832">
    <property type="component" value="Unassembled WGS sequence"/>
</dbReference>